<feature type="domain" description="CBM2" evidence="10">
    <location>
        <begin position="807"/>
        <end position="917"/>
    </location>
</feature>
<dbReference type="InterPro" id="IPR001919">
    <property type="entry name" value="CBD2"/>
</dbReference>
<dbReference type="AlphaFoldDB" id="A0A428W211"/>
<dbReference type="FunFam" id="2.130.10.10:FF:000545">
    <property type="entry name" value="Xyloglucanase Xgh74A"/>
    <property type="match status" value="1"/>
</dbReference>
<dbReference type="InterPro" id="IPR008965">
    <property type="entry name" value="CBM2/CBM3_carb-bd_dom_sf"/>
</dbReference>
<evidence type="ECO:0000256" key="8">
    <source>
        <dbReference type="SAM" id="MobiDB-lite"/>
    </source>
</evidence>
<dbReference type="InterPro" id="IPR015943">
    <property type="entry name" value="WD40/YVTN_repeat-like_dom_sf"/>
</dbReference>
<feature type="transmembrane region" description="Helical" evidence="9">
    <location>
        <begin position="20"/>
        <end position="39"/>
    </location>
</feature>
<dbReference type="PANTHER" id="PTHR43739:SF2">
    <property type="entry name" value="OLIGOXYLOGLUCAN-REDUCING END-SPECIFIC XYLOGLUCANASE-RELATED"/>
    <property type="match status" value="1"/>
</dbReference>
<keyword evidence="4" id="KW-0119">Carbohydrate metabolism</keyword>
<evidence type="ECO:0000313" key="11">
    <source>
        <dbReference type="EMBL" id="RSM37086.1"/>
    </source>
</evidence>
<dbReference type="PANTHER" id="PTHR43739">
    <property type="entry name" value="XYLOGLUCANASE (EUROFUNG)"/>
    <property type="match status" value="1"/>
</dbReference>
<dbReference type="GO" id="GO:0030247">
    <property type="term" value="F:polysaccharide binding"/>
    <property type="evidence" value="ECO:0007669"/>
    <property type="project" value="UniProtKB-UniRule"/>
</dbReference>
<keyword evidence="5" id="KW-0326">Glycosidase</keyword>
<keyword evidence="2" id="KW-0378">Hydrolase</keyword>
<evidence type="ECO:0000256" key="6">
    <source>
        <dbReference type="ARBA" id="ARBA00023326"/>
    </source>
</evidence>
<protein>
    <submittedName>
        <fullName evidence="11">Xyloglucanase</fullName>
    </submittedName>
</protein>
<evidence type="ECO:0000313" key="12">
    <source>
        <dbReference type="Proteomes" id="UP000286716"/>
    </source>
</evidence>
<feature type="compositionally biased region" description="Pro residues" evidence="8">
    <location>
        <begin position="780"/>
        <end position="805"/>
    </location>
</feature>
<comment type="similarity">
    <text evidence="7">Belongs to the glycosyl hydrolase 74 family.</text>
</comment>
<keyword evidence="9" id="KW-0472">Membrane</keyword>
<dbReference type="GO" id="GO:0030245">
    <property type="term" value="P:cellulose catabolic process"/>
    <property type="evidence" value="ECO:0007669"/>
    <property type="project" value="UniProtKB-KW"/>
</dbReference>
<proteinExistence type="inferred from homology"/>
<dbReference type="Gene3D" id="2.60.40.290">
    <property type="match status" value="1"/>
</dbReference>
<organism evidence="11 12">
    <name type="scientific">Amycolatopsis balhimycina DSM 5908</name>
    <dbReference type="NCBI Taxonomy" id="1081091"/>
    <lineage>
        <taxon>Bacteria</taxon>
        <taxon>Bacillati</taxon>
        <taxon>Actinomycetota</taxon>
        <taxon>Actinomycetes</taxon>
        <taxon>Pseudonocardiales</taxon>
        <taxon>Pseudonocardiaceae</taxon>
        <taxon>Amycolatopsis</taxon>
    </lineage>
</organism>
<evidence type="ECO:0000256" key="9">
    <source>
        <dbReference type="SAM" id="Phobius"/>
    </source>
</evidence>
<evidence type="ECO:0000256" key="4">
    <source>
        <dbReference type="ARBA" id="ARBA00023277"/>
    </source>
</evidence>
<keyword evidence="1" id="KW-0732">Signal</keyword>
<dbReference type="SUPFAM" id="SSF49384">
    <property type="entry name" value="Carbohydrate-binding domain"/>
    <property type="match status" value="1"/>
</dbReference>
<evidence type="ECO:0000259" key="10">
    <source>
        <dbReference type="PROSITE" id="PS51173"/>
    </source>
</evidence>
<evidence type="ECO:0000256" key="7">
    <source>
        <dbReference type="ARBA" id="ARBA00037986"/>
    </source>
</evidence>
<dbReference type="OrthoDB" id="9764804at2"/>
<dbReference type="InterPro" id="IPR012291">
    <property type="entry name" value="CBM2_carb-bd_dom_sf"/>
</dbReference>
<dbReference type="SMART" id="SM00637">
    <property type="entry name" value="CBD_II"/>
    <property type="match status" value="1"/>
</dbReference>
<dbReference type="InterPro" id="IPR052025">
    <property type="entry name" value="Xyloglucanase_GH74"/>
</dbReference>
<dbReference type="PROSITE" id="PS51173">
    <property type="entry name" value="CBM2"/>
    <property type="match status" value="1"/>
</dbReference>
<dbReference type="Gene3D" id="2.130.10.10">
    <property type="entry name" value="YVTN repeat-like/Quinoprotein amine dehydrogenase"/>
    <property type="match status" value="2"/>
</dbReference>
<evidence type="ECO:0000256" key="2">
    <source>
        <dbReference type="ARBA" id="ARBA00022801"/>
    </source>
</evidence>
<dbReference type="CDD" id="cd15482">
    <property type="entry name" value="Sialidase_non-viral"/>
    <property type="match status" value="1"/>
</dbReference>
<dbReference type="GO" id="GO:0004553">
    <property type="term" value="F:hydrolase activity, hydrolyzing O-glycosyl compounds"/>
    <property type="evidence" value="ECO:0007669"/>
    <property type="project" value="InterPro"/>
</dbReference>
<dbReference type="GO" id="GO:0010411">
    <property type="term" value="P:xyloglucan metabolic process"/>
    <property type="evidence" value="ECO:0007669"/>
    <property type="project" value="TreeGrafter"/>
</dbReference>
<evidence type="ECO:0000256" key="5">
    <source>
        <dbReference type="ARBA" id="ARBA00023295"/>
    </source>
</evidence>
<reference evidence="11 12" key="1">
    <citation type="submission" date="2018-05" db="EMBL/GenBank/DDBJ databases">
        <title>Evolution of GPA BGCs.</title>
        <authorList>
            <person name="Waglechner N."/>
            <person name="Wright G.D."/>
        </authorList>
    </citation>
    <scope>NUCLEOTIDE SEQUENCE [LARGE SCALE GENOMIC DNA]</scope>
    <source>
        <strain evidence="11 12">DSM 5908</strain>
    </source>
</reference>
<evidence type="ECO:0000256" key="3">
    <source>
        <dbReference type="ARBA" id="ARBA00023001"/>
    </source>
</evidence>
<keyword evidence="3" id="KW-0136">Cellulose degradation</keyword>
<accession>A0A428W211</accession>
<dbReference type="Proteomes" id="UP000286716">
    <property type="component" value="Unassembled WGS sequence"/>
</dbReference>
<keyword evidence="9" id="KW-1133">Transmembrane helix</keyword>
<evidence type="ECO:0000256" key="1">
    <source>
        <dbReference type="ARBA" id="ARBA00022729"/>
    </source>
</evidence>
<dbReference type="Pfam" id="PF00553">
    <property type="entry name" value="CBM_2"/>
    <property type="match status" value="1"/>
</dbReference>
<dbReference type="EMBL" id="QHHU01000074">
    <property type="protein sequence ID" value="RSM37086.1"/>
    <property type="molecule type" value="Genomic_DNA"/>
</dbReference>
<gene>
    <name evidence="11" type="ORF">DMA12_37830</name>
</gene>
<dbReference type="FunFam" id="2.130.10.10:FF:000534">
    <property type="entry name" value="Xyloglucanase Xgh74A"/>
    <property type="match status" value="1"/>
</dbReference>
<sequence length="917" mass="95478">MEADVHNAVRSPRSRSVRRLVASTLALVLPAAVAVLAGAPESPAAPAPYTWRNAEIGGGGFVPGIIFNQTEPGLAYARTDIGGAYRWNPATGRWIPLLDSVGWTDWGHNGVVSLATDPVDPNRVYVAAGMYTNSWDPNNGAILRSADRGATWQAAALPFKLGGNMPGRGMGERLAIDPNRDSVLYLGAPSGNGLWRSTDSGVTWAKVTSFPNPGNYAPDPSDTTGYSSDNEGVTWVTFDPATGTRGTTTQSIYVGVADKQNTVYRSTDGGATWARLAGQPAGYLAHKGVLDASGGNLYLATSDTGGPYDGAKGDVWKYATKTGTWTRISPIPSDSSDDYFGYSGLTIDRQHPNTLMVATQVSWWPDVIFFRSTDGGATWTRIWDFSSYPDRSLRYTQDISSVPWLNFGLQAAPPVPSPKLGWMTESMEIDPFDSNHLLYGTGATIYGTSDLTKWDSGGKITLKPVVGGLEETAVLDLISPPSGAPLLSGLGDIGGFRHDSLDAVPATMYTQPVFTTTTSLDYAELNPATIVRVGTLDRSARPNDNRIAFSTDGGKNWFQGAEPGGNASGGTVAAAADGSRFVWSPEGSGVGYSVGFGSSWATSTGIPAGAVVEADRVDPKRFYGFAAGKFYVSTDGGASFTATAAGGLPAGSAHFKAMPGVAGDVWLAGGSGTAYGLWHSTDSGASFTKLAGVTEADNIGFGKAATGRTYSTLYTIAKIGGVRGIFRSDDAGVSWTRINDDQHQYGNIGAALTGDPRVYGRVYVGTNGRGVIIGESGGSEPPPTTTTSTTPPPTTTTTTPTPPTTTTPVPSGSCTAAYTVTNQWQGGFQAGVKIGNTDTTTVTGWTVTWTFANGQKVTQAWNAQVAQTGAAVSAADAGWNRVLPAGGSAEFGFTGSSGTANAKPTAISLNGRACTTS</sequence>
<keyword evidence="9" id="KW-0812">Transmembrane</keyword>
<keyword evidence="6" id="KW-0624">Polysaccharide degradation</keyword>
<keyword evidence="12" id="KW-1185">Reference proteome</keyword>
<dbReference type="SUPFAM" id="SSF110296">
    <property type="entry name" value="Oligoxyloglucan reducing end-specific cellobiohydrolase"/>
    <property type="match status" value="2"/>
</dbReference>
<comment type="caution">
    <text evidence="11">The sequence shown here is derived from an EMBL/GenBank/DDBJ whole genome shotgun (WGS) entry which is preliminary data.</text>
</comment>
<feature type="region of interest" description="Disordered" evidence="8">
    <location>
        <begin position="772"/>
        <end position="811"/>
    </location>
</feature>
<name>A0A428W211_AMYBA</name>